<protein>
    <submittedName>
        <fullName evidence="1">Uncharacterized protein</fullName>
    </submittedName>
</protein>
<comment type="caution">
    <text evidence="1">The sequence shown here is derived from an EMBL/GenBank/DDBJ whole genome shotgun (WGS) entry which is preliminary data.</text>
</comment>
<evidence type="ECO:0000313" key="2">
    <source>
        <dbReference type="Proteomes" id="UP000828048"/>
    </source>
</evidence>
<keyword evidence="2" id="KW-1185">Reference proteome</keyword>
<dbReference type="Proteomes" id="UP000828048">
    <property type="component" value="Chromosome 3"/>
</dbReference>
<reference evidence="1 2" key="1">
    <citation type="journal article" date="2021" name="Hortic Res">
        <title>High-quality reference genome and annotation aids understanding of berry development for evergreen blueberry (Vaccinium darrowii).</title>
        <authorList>
            <person name="Yu J."/>
            <person name="Hulse-Kemp A.M."/>
            <person name="Babiker E."/>
            <person name="Staton M."/>
        </authorList>
    </citation>
    <scope>NUCLEOTIDE SEQUENCE [LARGE SCALE GENOMIC DNA]</scope>
    <source>
        <strain evidence="2">cv. NJ 8807/NJ 8810</strain>
        <tissue evidence="1">Young leaf</tissue>
    </source>
</reference>
<evidence type="ECO:0000313" key="1">
    <source>
        <dbReference type="EMBL" id="KAH7857843.1"/>
    </source>
</evidence>
<proteinExistence type="predicted"/>
<sequence>MEVLVLVLIMANALHSSATWCICKDGMGDASLQKTLDYACGAGADCTLIHQNGACYSPNTVRAHCSYAVNSYFQKKGQAQGSCDFSGTASVTTSDPSSTGCVYPASARNGRKGEENGQEGLRKFLFHQVIVEEEEEEVEEFEEEEFEDIIGGS</sequence>
<name>A0ACB7YX36_9ERIC</name>
<gene>
    <name evidence="1" type="ORF">Vadar_017077</name>
</gene>
<dbReference type="EMBL" id="CM037153">
    <property type="protein sequence ID" value="KAH7857843.1"/>
    <property type="molecule type" value="Genomic_DNA"/>
</dbReference>
<organism evidence="1 2">
    <name type="scientific">Vaccinium darrowii</name>
    <dbReference type="NCBI Taxonomy" id="229202"/>
    <lineage>
        <taxon>Eukaryota</taxon>
        <taxon>Viridiplantae</taxon>
        <taxon>Streptophyta</taxon>
        <taxon>Embryophyta</taxon>
        <taxon>Tracheophyta</taxon>
        <taxon>Spermatophyta</taxon>
        <taxon>Magnoliopsida</taxon>
        <taxon>eudicotyledons</taxon>
        <taxon>Gunneridae</taxon>
        <taxon>Pentapetalae</taxon>
        <taxon>asterids</taxon>
        <taxon>Ericales</taxon>
        <taxon>Ericaceae</taxon>
        <taxon>Vaccinioideae</taxon>
        <taxon>Vaccinieae</taxon>
        <taxon>Vaccinium</taxon>
    </lineage>
</organism>
<accession>A0ACB7YX36</accession>